<organism evidence="1 2">
    <name type="scientific">Corchorus olitorius</name>
    <dbReference type="NCBI Taxonomy" id="93759"/>
    <lineage>
        <taxon>Eukaryota</taxon>
        <taxon>Viridiplantae</taxon>
        <taxon>Streptophyta</taxon>
        <taxon>Embryophyta</taxon>
        <taxon>Tracheophyta</taxon>
        <taxon>Spermatophyta</taxon>
        <taxon>Magnoliopsida</taxon>
        <taxon>eudicotyledons</taxon>
        <taxon>Gunneridae</taxon>
        <taxon>Pentapetalae</taxon>
        <taxon>rosids</taxon>
        <taxon>malvids</taxon>
        <taxon>Malvales</taxon>
        <taxon>Malvaceae</taxon>
        <taxon>Grewioideae</taxon>
        <taxon>Apeibeae</taxon>
        <taxon>Corchorus</taxon>
    </lineage>
</organism>
<keyword evidence="2" id="KW-1185">Reference proteome</keyword>
<dbReference type="Proteomes" id="UP000187203">
    <property type="component" value="Unassembled WGS sequence"/>
</dbReference>
<accession>A0A1R3HZ13</accession>
<reference evidence="2" key="1">
    <citation type="submission" date="2013-09" db="EMBL/GenBank/DDBJ databases">
        <title>Corchorus olitorius genome sequencing.</title>
        <authorList>
            <person name="Alam M."/>
            <person name="Haque M.S."/>
            <person name="Islam M.S."/>
            <person name="Emdad E.M."/>
            <person name="Islam M.M."/>
            <person name="Ahmed B."/>
            <person name="Halim A."/>
            <person name="Hossen Q.M.M."/>
            <person name="Hossain M.Z."/>
            <person name="Ahmed R."/>
            <person name="Khan M.M."/>
            <person name="Islam R."/>
            <person name="Rashid M.M."/>
            <person name="Khan S.A."/>
            <person name="Rahman M.S."/>
            <person name="Alam M."/>
            <person name="Yahiya A.S."/>
            <person name="Khan M.S."/>
            <person name="Azam M.S."/>
            <person name="Haque T."/>
            <person name="Lashkar M.Z.H."/>
            <person name="Akhand A.I."/>
            <person name="Morshed G."/>
            <person name="Roy S."/>
            <person name="Uddin K.S."/>
            <person name="Rabeya T."/>
            <person name="Hossain A.S."/>
            <person name="Chowdhury A."/>
            <person name="Snigdha A.R."/>
            <person name="Mortoza M.S."/>
            <person name="Matin S.A."/>
            <person name="Hoque S.M.E."/>
            <person name="Islam M.K."/>
            <person name="Roy D.K."/>
            <person name="Haider R."/>
            <person name="Moosa M.M."/>
            <person name="Elias S.M."/>
            <person name="Hasan A.M."/>
            <person name="Jahan S."/>
            <person name="Shafiuddin M."/>
            <person name="Mahmood N."/>
            <person name="Shommy N.S."/>
        </authorList>
    </citation>
    <scope>NUCLEOTIDE SEQUENCE [LARGE SCALE GENOMIC DNA]</scope>
    <source>
        <strain evidence="2">cv. O-4</strain>
    </source>
</reference>
<dbReference type="EMBL" id="AWUE01019196">
    <property type="protein sequence ID" value="OMO75582.1"/>
    <property type="molecule type" value="Genomic_DNA"/>
</dbReference>
<sequence>MGGTRRGEKSIYLSASTAGRATVAGESLARRLSGARSRVEC</sequence>
<proteinExistence type="predicted"/>
<name>A0A1R3HZ13_9ROSI</name>
<evidence type="ECO:0000313" key="1">
    <source>
        <dbReference type="EMBL" id="OMO75582.1"/>
    </source>
</evidence>
<dbReference type="AlphaFoldDB" id="A0A1R3HZ13"/>
<evidence type="ECO:0000313" key="2">
    <source>
        <dbReference type="Proteomes" id="UP000187203"/>
    </source>
</evidence>
<gene>
    <name evidence="1" type="ORF">COLO4_26017</name>
</gene>
<protein>
    <submittedName>
        <fullName evidence="1">Uncharacterized protein</fullName>
    </submittedName>
</protein>
<comment type="caution">
    <text evidence="1">The sequence shown here is derived from an EMBL/GenBank/DDBJ whole genome shotgun (WGS) entry which is preliminary data.</text>
</comment>